<organism evidence="1 2">
    <name type="scientific">Corynebacterium durum F0235</name>
    <dbReference type="NCBI Taxonomy" id="1035195"/>
    <lineage>
        <taxon>Bacteria</taxon>
        <taxon>Bacillati</taxon>
        <taxon>Actinomycetota</taxon>
        <taxon>Actinomycetes</taxon>
        <taxon>Mycobacteriales</taxon>
        <taxon>Corynebacteriaceae</taxon>
        <taxon>Corynebacterium</taxon>
    </lineage>
</organism>
<gene>
    <name evidence="1" type="ORF">HMPREF9997_00850</name>
</gene>
<accession>L1MJ29</accession>
<protein>
    <submittedName>
        <fullName evidence="1">Uncharacterized protein</fullName>
    </submittedName>
</protein>
<comment type="caution">
    <text evidence="1">The sequence shown here is derived from an EMBL/GenBank/DDBJ whole genome shotgun (WGS) entry which is preliminary data.</text>
</comment>
<keyword evidence="2" id="KW-1185">Reference proteome</keyword>
<evidence type="ECO:0000313" key="2">
    <source>
        <dbReference type="Proteomes" id="UP000010445"/>
    </source>
</evidence>
<sequence length="50" mass="5494">MAVAVIAGQVVDIRLAVNCVSYVGLRYRGRLACGKDLFSTFIDVFGKWLT</sequence>
<dbReference type="EMBL" id="AMEM01000013">
    <property type="protein sequence ID" value="EKX91247.1"/>
    <property type="molecule type" value="Genomic_DNA"/>
</dbReference>
<proteinExistence type="predicted"/>
<dbReference type="AlphaFoldDB" id="L1MJ29"/>
<name>L1MJ29_9CORY</name>
<evidence type="ECO:0000313" key="1">
    <source>
        <dbReference type="EMBL" id="EKX91247.1"/>
    </source>
</evidence>
<dbReference type="HOGENOM" id="CLU_3116834_0_0_11"/>
<dbReference type="Proteomes" id="UP000010445">
    <property type="component" value="Unassembled WGS sequence"/>
</dbReference>
<reference evidence="1 2" key="1">
    <citation type="submission" date="2012-05" db="EMBL/GenBank/DDBJ databases">
        <authorList>
            <person name="Weinstock G."/>
            <person name="Sodergren E."/>
            <person name="Lobos E.A."/>
            <person name="Fulton L."/>
            <person name="Fulton R."/>
            <person name="Courtney L."/>
            <person name="Fronick C."/>
            <person name="O'Laughlin M."/>
            <person name="Godfrey J."/>
            <person name="Wilson R.M."/>
            <person name="Miner T."/>
            <person name="Farmer C."/>
            <person name="Delehaunty K."/>
            <person name="Cordes M."/>
            <person name="Minx P."/>
            <person name="Tomlinson C."/>
            <person name="Chen J."/>
            <person name="Wollam A."/>
            <person name="Pepin K.H."/>
            <person name="Bhonagiri V."/>
            <person name="Zhang X."/>
            <person name="Suruliraj S."/>
            <person name="Warren W."/>
            <person name="Mitreva M."/>
            <person name="Mardis E.R."/>
            <person name="Wilson R.K."/>
        </authorList>
    </citation>
    <scope>NUCLEOTIDE SEQUENCE [LARGE SCALE GENOMIC DNA]</scope>
    <source>
        <strain evidence="1 2">F0235</strain>
    </source>
</reference>